<dbReference type="InterPro" id="IPR012340">
    <property type="entry name" value="NA-bd_OB-fold"/>
</dbReference>
<dbReference type="GO" id="GO:0004654">
    <property type="term" value="F:polyribonucleotide nucleotidyltransferase activity"/>
    <property type="evidence" value="ECO:0007669"/>
    <property type="project" value="UniProtKB-EC"/>
</dbReference>
<dbReference type="SMART" id="SM00316">
    <property type="entry name" value="S1"/>
    <property type="match status" value="1"/>
</dbReference>
<dbReference type="GO" id="GO:0003735">
    <property type="term" value="F:structural constituent of ribosome"/>
    <property type="evidence" value="ECO:0007669"/>
    <property type="project" value="TreeGrafter"/>
</dbReference>
<comment type="caution">
    <text evidence="7">The sequence shown here is derived from an EMBL/GenBank/DDBJ whole genome shotgun (WGS) entry which is preliminary data.</text>
</comment>
<dbReference type="OrthoDB" id="9810507at2"/>
<keyword evidence="7" id="KW-0808">Transferase</keyword>
<feature type="compositionally biased region" description="Basic residues" evidence="5">
    <location>
        <begin position="117"/>
        <end position="126"/>
    </location>
</feature>
<dbReference type="GO" id="GO:0005840">
    <property type="term" value="C:ribosome"/>
    <property type="evidence" value="ECO:0007669"/>
    <property type="project" value="UniProtKB-KW"/>
</dbReference>
<comment type="function">
    <text evidence="4">Binds mRNA; thus facilitating recognition of the initiation point. It is needed to translate mRNA with a short Shine-Dalgarno (SD) purine-rich sequence.</text>
</comment>
<dbReference type="GO" id="GO:1990904">
    <property type="term" value="C:ribonucleoprotein complex"/>
    <property type="evidence" value="ECO:0007669"/>
    <property type="project" value="UniProtKB-KW"/>
</dbReference>
<gene>
    <name evidence="7" type="primary">pnp_1</name>
    <name evidence="7" type="ORF">Mcate_01153</name>
</gene>
<feature type="domain" description="S1 motif" evidence="6">
    <location>
        <begin position="6"/>
        <end position="74"/>
    </location>
</feature>
<reference evidence="7 8" key="1">
    <citation type="submission" date="2018-08" db="EMBL/GenBank/DDBJ databases">
        <title>Meiothermus cateniformans JCM 15151 genome sequencing project.</title>
        <authorList>
            <person name="Da Costa M.S."/>
            <person name="Albuquerque L."/>
            <person name="Raposo P."/>
            <person name="Froufe H.J.C."/>
            <person name="Barroso C.S."/>
            <person name="Egas C."/>
        </authorList>
    </citation>
    <scope>NUCLEOTIDE SEQUENCE [LARGE SCALE GENOMIC DNA]</scope>
    <source>
        <strain evidence="7 8">JCM 15151</strain>
    </source>
</reference>
<evidence type="ECO:0000256" key="3">
    <source>
        <dbReference type="ARBA" id="ARBA00023274"/>
    </source>
</evidence>
<dbReference type="PANTHER" id="PTHR10724:SF7">
    <property type="entry name" value="SMALL RIBOSOMAL SUBUNIT PROTEIN BS1C"/>
    <property type="match status" value="1"/>
</dbReference>
<evidence type="ECO:0000256" key="1">
    <source>
        <dbReference type="ARBA" id="ARBA00006767"/>
    </source>
</evidence>
<keyword evidence="7" id="KW-0548">Nucleotidyltransferase</keyword>
<keyword evidence="2" id="KW-0689">Ribosomal protein</keyword>
<accession>A0A399DZJ9</accession>
<dbReference type="GO" id="GO:0003729">
    <property type="term" value="F:mRNA binding"/>
    <property type="evidence" value="ECO:0007669"/>
    <property type="project" value="TreeGrafter"/>
</dbReference>
<dbReference type="InterPro" id="IPR050437">
    <property type="entry name" value="Ribos_protein_bS1-like"/>
</dbReference>
<dbReference type="Pfam" id="PF00575">
    <property type="entry name" value="S1"/>
    <property type="match status" value="1"/>
</dbReference>
<keyword evidence="3" id="KW-0687">Ribonucleoprotein</keyword>
<feature type="compositionally biased region" description="Gly residues" evidence="5">
    <location>
        <begin position="106"/>
        <end position="116"/>
    </location>
</feature>
<dbReference type="Proteomes" id="UP000266089">
    <property type="component" value="Unassembled WGS sequence"/>
</dbReference>
<protein>
    <submittedName>
        <fullName evidence="7">Polyribonucleotide nucleotidyltransferase</fullName>
        <ecNumber evidence="7">2.7.7.8</ecNumber>
    </submittedName>
</protein>
<dbReference type="PROSITE" id="PS50126">
    <property type="entry name" value="S1"/>
    <property type="match status" value="1"/>
</dbReference>
<dbReference type="CDD" id="cd05692">
    <property type="entry name" value="S1_RPS1_repeat_hs4"/>
    <property type="match status" value="1"/>
</dbReference>
<dbReference type="GO" id="GO:0006412">
    <property type="term" value="P:translation"/>
    <property type="evidence" value="ECO:0007669"/>
    <property type="project" value="TreeGrafter"/>
</dbReference>
<dbReference type="Gene3D" id="2.40.50.140">
    <property type="entry name" value="Nucleic acid-binding proteins"/>
    <property type="match status" value="1"/>
</dbReference>
<evidence type="ECO:0000256" key="2">
    <source>
        <dbReference type="ARBA" id="ARBA00022980"/>
    </source>
</evidence>
<sequence length="126" mass="13722">MELEAGAIVEGRVTRIVEFGAFVEFPNGESGLVHISQVAHEFVKNIRDHLNEGDVVSVLVLGRDEKGRLDLSIKELTPAPVEPPRPKRLPRQAPEFENKLKSFLRGAGGFSGGGKKPGGKGGRKRR</sequence>
<evidence type="ECO:0000259" key="6">
    <source>
        <dbReference type="PROSITE" id="PS50126"/>
    </source>
</evidence>
<dbReference type="RefSeq" id="WP_027888493.1">
    <property type="nucleotide sequence ID" value="NZ_JBHSXZ010000022.1"/>
</dbReference>
<organism evidence="7 8">
    <name type="scientific">Meiothermus taiwanensis</name>
    <dbReference type="NCBI Taxonomy" id="172827"/>
    <lineage>
        <taxon>Bacteria</taxon>
        <taxon>Thermotogati</taxon>
        <taxon>Deinococcota</taxon>
        <taxon>Deinococci</taxon>
        <taxon>Thermales</taxon>
        <taxon>Thermaceae</taxon>
        <taxon>Meiothermus</taxon>
    </lineage>
</organism>
<comment type="similarity">
    <text evidence="1">Belongs to the bacterial ribosomal protein bS1 family.</text>
</comment>
<dbReference type="SUPFAM" id="SSF50249">
    <property type="entry name" value="Nucleic acid-binding proteins"/>
    <property type="match status" value="1"/>
</dbReference>
<feature type="region of interest" description="Disordered" evidence="5">
    <location>
        <begin position="103"/>
        <end position="126"/>
    </location>
</feature>
<dbReference type="FunFam" id="2.40.50.140:FF:000103">
    <property type="entry name" value="protein RRP5 homolog"/>
    <property type="match status" value="1"/>
</dbReference>
<dbReference type="EC" id="2.7.7.8" evidence="7"/>
<name>A0A399DZJ9_9DEIN</name>
<dbReference type="PANTHER" id="PTHR10724">
    <property type="entry name" value="30S RIBOSOMAL PROTEIN S1"/>
    <property type="match status" value="1"/>
</dbReference>
<evidence type="ECO:0000256" key="4">
    <source>
        <dbReference type="ARBA" id="ARBA00025604"/>
    </source>
</evidence>
<evidence type="ECO:0000313" key="8">
    <source>
        <dbReference type="Proteomes" id="UP000266089"/>
    </source>
</evidence>
<dbReference type="InterPro" id="IPR003029">
    <property type="entry name" value="S1_domain"/>
</dbReference>
<dbReference type="EMBL" id="QWKX01000022">
    <property type="protein sequence ID" value="RIH77774.1"/>
    <property type="molecule type" value="Genomic_DNA"/>
</dbReference>
<proteinExistence type="inferred from homology"/>
<dbReference type="AlphaFoldDB" id="A0A399DZJ9"/>
<evidence type="ECO:0000313" key="7">
    <source>
        <dbReference type="EMBL" id="RIH77774.1"/>
    </source>
</evidence>
<evidence type="ECO:0000256" key="5">
    <source>
        <dbReference type="SAM" id="MobiDB-lite"/>
    </source>
</evidence>